<keyword evidence="3" id="KW-1185">Reference proteome</keyword>
<reference evidence="2 3" key="1">
    <citation type="submission" date="2024-03" db="EMBL/GenBank/DDBJ databases">
        <title>Actinomycetospora sp. OC33-EN08, a novel actinomycete isolated from wild orchid (Aerides multiflora).</title>
        <authorList>
            <person name="Suriyachadkun C."/>
        </authorList>
    </citation>
    <scope>NUCLEOTIDE SEQUENCE [LARGE SCALE GENOMIC DNA]</scope>
    <source>
        <strain evidence="2 3">OC33-EN08</strain>
    </source>
</reference>
<dbReference type="InterPro" id="IPR007159">
    <property type="entry name" value="SpoVT-AbrB_dom"/>
</dbReference>
<protein>
    <submittedName>
        <fullName evidence="2">AbrB/MazE/SpoVT family DNA-binding domain-containing protein</fullName>
    </submittedName>
</protein>
<evidence type="ECO:0000313" key="3">
    <source>
        <dbReference type="Proteomes" id="UP001385809"/>
    </source>
</evidence>
<dbReference type="RefSeq" id="WP_337693833.1">
    <property type="nucleotide sequence ID" value="NZ_JBBEGN010000002.1"/>
</dbReference>
<feature type="domain" description="SpoVT-AbrB" evidence="1">
    <location>
        <begin position="9"/>
        <end position="56"/>
    </location>
</feature>
<keyword evidence="2" id="KW-0238">DNA-binding</keyword>
<dbReference type="Proteomes" id="UP001385809">
    <property type="component" value="Unassembled WGS sequence"/>
</dbReference>
<evidence type="ECO:0000259" key="1">
    <source>
        <dbReference type="SMART" id="SM00966"/>
    </source>
</evidence>
<organism evidence="2 3">
    <name type="scientific">Actinomycetospora aurantiaca</name>
    <dbReference type="NCBI Taxonomy" id="3129233"/>
    <lineage>
        <taxon>Bacteria</taxon>
        <taxon>Bacillati</taxon>
        <taxon>Actinomycetota</taxon>
        <taxon>Actinomycetes</taxon>
        <taxon>Pseudonocardiales</taxon>
        <taxon>Pseudonocardiaceae</taxon>
        <taxon>Actinomycetospora</taxon>
    </lineage>
</organism>
<dbReference type="SMART" id="SM00966">
    <property type="entry name" value="SpoVT_AbrB"/>
    <property type="match status" value="1"/>
</dbReference>
<proteinExistence type="predicted"/>
<dbReference type="EMBL" id="JBBEGN010000002">
    <property type="protein sequence ID" value="MEJ2867211.1"/>
    <property type="molecule type" value="Genomic_DNA"/>
</dbReference>
<name>A0ABU8MIR8_9PSEU</name>
<dbReference type="GO" id="GO:0003677">
    <property type="term" value="F:DNA binding"/>
    <property type="evidence" value="ECO:0007669"/>
    <property type="project" value="UniProtKB-KW"/>
</dbReference>
<dbReference type="SUPFAM" id="SSF89447">
    <property type="entry name" value="AbrB/MazE/MraZ-like"/>
    <property type="match status" value="1"/>
</dbReference>
<sequence length="103" mass="11589">MEETWHGYVGVQRRGVIALPAELRQRLHLDEPGAQVEITERGDGVLELRPALPVPADQAWFWTEHWQNREREVDEHVTSGRVTVHASTDDFLAHVDAVADGTG</sequence>
<dbReference type="InterPro" id="IPR037914">
    <property type="entry name" value="SpoVT-AbrB_sf"/>
</dbReference>
<gene>
    <name evidence="2" type="ORF">WCD74_05500</name>
</gene>
<evidence type="ECO:0000313" key="2">
    <source>
        <dbReference type="EMBL" id="MEJ2867211.1"/>
    </source>
</evidence>
<accession>A0ABU8MIR8</accession>
<comment type="caution">
    <text evidence="2">The sequence shown here is derived from an EMBL/GenBank/DDBJ whole genome shotgun (WGS) entry which is preliminary data.</text>
</comment>